<comment type="caution">
    <text evidence="2">The sequence shown here is derived from an EMBL/GenBank/DDBJ whole genome shotgun (WGS) entry which is preliminary data.</text>
</comment>
<gene>
    <name evidence="2" type="ORF">Pen02_44120</name>
</gene>
<organism evidence="2 3">
    <name type="scientific">Plantactinospora endophytica</name>
    <dbReference type="NCBI Taxonomy" id="673535"/>
    <lineage>
        <taxon>Bacteria</taxon>
        <taxon>Bacillati</taxon>
        <taxon>Actinomycetota</taxon>
        <taxon>Actinomycetes</taxon>
        <taxon>Micromonosporales</taxon>
        <taxon>Micromonosporaceae</taxon>
        <taxon>Plantactinospora</taxon>
    </lineage>
</organism>
<accession>A0ABQ4E573</accession>
<feature type="transmembrane region" description="Helical" evidence="1">
    <location>
        <begin position="55"/>
        <end position="72"/>
    </location>
</feature>
<keyword evidence="1" id="KW-0472">Membrane</keyword>
<name>A0ABQ4E573_9ACTN</name>
<protein>
    <submittedName>
        <fullName evidence="2">Uncharacterized protein</fullName>
    </submittedName>
</protein>
<evidence type="ECO:0000313" key="2">
    <source>
        <dbReference type="EMBL" id="GIG89476.1"/>
    </source>
</evidence>
<proteinExistence type="predicted"/>
<dbReference type="EMBL" id="BONW01000021">
    <property type="protein sequence ID" value="GIG89476.1"/>
    <property type="molecule type" value="Genomic_DNA"/>
</dbReference>
<feature type="transmembrane region" description="Helical" evidence="1">
    <location>
        <begin position="31"/>
        <end position="49"/>
    </location>
</feature>
<keyword evidence="1" id="KW-1133">Transmembrane helix</keyword>
<dbReference type="Proteomes" id="UP000646749">
    <property type="component" value="Unassembled WGS sequence"/>
</dbReference>
<keyword evidence="3" id="KW-1185">Reference proteome</keyword>
<sequence length="197" mass="21436">MSGSSASIFDLLEDEEEQAPTDAPRRGGVRGWLRIGFAAAGFAAAVVLGLRMVGIGVSAPAVFAGFLALLLLRRLARSLAPPPPVPIRLQRPADRGEEDGSYDWTVRDALGSSVSRWETKLAWSQGEPERFSRAVQPVLGELVDEVLRQRHGVDRATDPERARALLGEPLWNFIDTPPKRTPAPRDIAAIVAQLEKL</sequence>
<dbReference type="RefSeq" id="WP_203867951.1">
    <property type="nucleotide sequence ID" value="NZ_BONW01000021.1"/>
</dbReference>
<evidence type="ECO:0000313" key="3">
    <source>
        <dbReference type="Proteomes" id="UP000646749"/>
    </source>
</evidence>
<evidence type="ECO:0000256" key="1">
    <source>
        <dbReference type="SAM" id="Phobius"/>
    </source>
</evidence>
<reference evidence="2 3" key="1">
    <citation type="submission" date="2021-01" db="EMBL/GenBank/DDBJ databases">
        <title>Whole genome shotgun sequence of Plantactinospora endophytica NBRC 110450.</title>
        <authorList>
            <person name="Komaki H."/>
            <person name="Tamura T."/>
        </authorList>
    </citation>
    <scope>NUCLEOTIDE SEQUENCE [LARGE SCALE GENOMIC DNA]</scope>
    <source>
        <strain evidence="2 3">NBRC 110450</strain>
    </source>
</reference>
<keyword evidence="1" id="KW-0812">Transmembrane</keyword>